<dbReference type="Pfam" id="PF24507">
    <property type="entry name" value="Ig_CFAP65_4th"/>
    <property type="match status" value="1"/>
</dbReference>
<evidence type="ECO:0000256" key="5">
    <source>
        <dbReference type="ARBA" id="ARBA00023273"/>
    </source>
</evidence>
<evidence type="ECO:0000313" key="9">
    <source>
        <dbReference type="EMBL" id="OMJ77837.1"/>
    </source>
</evidence>
<dbReference type="InterPro" id="IPR031549">
    <property type="entry name" value="ASH"/>
</dbReference>
<dbReference type="GO" id="GO:0005930">
    <property type="term" value="C:axoneme"/>
    <property type="evidence" value="ECO:0007669"/>
    <property type="project" value="TreeGrafter"/>
</dbReference>
<dbReference type="Pfam" id="PF22067">
    <property type="entry name" value="Cep192_D3"/>
    <property type="match status" value="2"/>
</dbReference>
<dbReference type="SUPFAM" id="SSF52540">
    <property type="entry name" value="P-loop containing nucleoside triphosphate hydrolases"/>
    <property type="match status" value="1"/>
</dbReference>
<evidence type="ECO:0000256" key="6">
    <source>
        <dbReference type="SAM" id="Coils"/>
    </source>
</evidence>
<protein>
    <recommendedName>
        <fullName evidence="8">MSP domain-containing protein</fullName>
    </recommendedName>
</protein>
<accession>A0A1R2BM21</accession>
<feature type="region of interest" description="Disordered" evidence="7">
    <location>
        <begin position="1778"/>
        <end position="1800"/>
    </location>
</feature>
<evidence type="ECO:0000313" key="10">
    <source>
        <dbReference type="Proteomes" id="UP000187209"/>
    </source>
</evidence>
<dbReference type="InterPro" id="IPR013783">
    <property type="entry name" value="Ig-like_fold"/>
</dbReference>
<dbReference type="OrthoDB" id="442692at2759"/>
<dbReference type="InterPro" id="IPR000535">
    <property type="entry name" value="MSP_dom"/>
</dbReference>
<dbReference type="InterPro" id="IPR059041">
    <property type="entry name" value="Ig_DLEC1_1"/>
</dbReference>
<comment type="caution">
    <text evidence="9">The sequence shown here is derived from an EMBL/GenBank/DDBJ whole genome shotgun (WGS) entry which is preliminary data.</text>
</comment>
<dbReference type="EMBL" id="MPUH01000554">
    <property type="protein sequence ID" value="OMJ77837.1"/>
    <property type="molecule type" value="Genomic_DNA"/>
</dbReference>
<dbReference type="Pfam" id="PF15780">
    <property type="entry name" value="ASH"/>
    <property type="match status" value="1"/>
</dbReference>
<feature type="domain" description="MSP" evidence="8">
    <location>
        <begin position="1537"/>
        <end position="1708"/>
    </location>
</feature>
<evidence type="ECO:0000256" key="3">
    <source>
        <dbReference type="ARBA" id="ARBA00022490"/>
    </source>
</evidence>
<feature type="compositionally biased region" description="Basic and acidic residues" evidence="7">
    <location>
        <begin position="3090"/>
        <end position="3104"/>
    </location>
</feature>
<evidence type="ECO:0000256" key="7">
    <source>
        <dbReference type="SAM" id="MobiDB-lite"/>
    </source>
</evidence>
<keyword evidence="6" id="KW-0175">Coiled coil</keyword>
<feature type="region of interest" description="Disordered" evidence="7">
    <location>
        <begin position="2604"/>
        <end position="2643"/>
    </location>
</feature>
<reference evidence="9 10" key="1">
    <citation type="submission" date="2016-11" db="EMBL/GenBank/DDBJ databases">
        <title>The macronuclear genome of Stentor coeruleus: a giant cell with tiny introns.</title>
        <authorList>
            <person name="Slabodnick M."/>
            <person name="Ruby J.G."/>
            <person name="Reiff S.B."/>
            <person name="Swart E.C."/>
            <person name="Gosai S."/>
            <person name="Prabakaran S."/>
            <person name="Witkowska E."/>
            <person name="Larue G.E."/>
            <person name="Fisher S."/>
            <person name="Freeman R.M."/>
            <person name="Gunawardena J."/>
            <person name="Chu W."/>
            <person name="Stover N.A."/>
            <person name="Gregory B.D."/>
            <person name="Nowacki M."/>
            <person name="Derisi J."/>
            <person name="Roy S.W."/>
            <person name="Marshall W.F."/>
            <person name="Sood P."/>
        </authorList>
    </citation>
    <scope>NUCLEOTIDE SEQUENCE [LARGE SCALE GENOMIC DNA]</scope>
    <source>
        <strain evidence="9">WM001</strain>
    </source>
</reference>
<dbReference type="InterPro" id="IPR053879">
    <property type="entry name" value="HYDIN_VesB_CFA65-like_Ig"/>
</dbReference>
<dbReference type="InterPro" id="IPR054089">
    <property type="entry name" value="Cep192-like_D3"/>
</dbReference>
<dbReference type="PANTHER" id="PTHR23053:SF0">
    <property type="entry name" value="HYDROCEPHALUS-INDUCING PROTEIN HOMOLOG"/>
    <property type="match status" value="1"/>
</dbReference>
<dbReference type="PANTHER" id="PTHR23053">
    <property type="entry name" value="DLEC1 DELETED IN LUNG AND ESOPHAGEAL CANCER 1"/>
    <property type="match status" value="1"/>
</dbReference>
<proteinExistence type="predicted"/>
<dbReference type="NCBIfam" id="NF012200">
    <property type="entry name" value="choice_anch_D"/>
    <property type="match status" value="1"/>
</dbReference>
<feature type="region of interest" description="Disordered" evidence="7">
    <location>
        <begin position="3090"/>
        <end position="3135"/>
    </location>
</feature>
<keyword evidence="3" id="KW-0963">Cytoplasm</keyword>
<organism evidence="9 10">
    <name type="scientific">Stentor coeruleus</name>
    <dbReference type="NCBI Taxonomy" id="5963"/>
    <lineage>
        <taxon>Eukaryota</taxon>
        <taxon>Sar</taxon>
        <taxon>Alveolata</taxon>
        <taxon>Ciliophora</taxon>
        <taxon>Postciliodesmatophora</taxon>
        <taxon>Heterotrichea</taxon>
        <taxon>Heterotrichida</taxon>
        <taxon>Stentoridae</taxon>
        <taxon>Stentor</taxon>
    </lineage>
</organism>
<dbReference type="PROSITE" id="PS50202">
    <property type="entry name" value="MSP"/>
    <property type="match status" value="1"/>
</dbReference>
<dbReference type="GO" id="GO:1904158">
    <property type="term" value="P:axonemal central apparatus assembly"/>
    <property type="evidence" value="ECO:0007669"/>
    <property type="project" value="TreeGrafter"/>
</dbReference>
<dbReference type="Pfam" id="PF23277">
    <property type="entry name" value="Ig_Dlec1_1"/>
    <property type="match status" value="1"/>
</dbReference>
<dbReference type="InterPro" id="IPR033305">
    <property type="entry name" value="Hydin-like"/>
</dbReference>
<feature type="coiled-coil region" evidence="6">
    <location>
        <begin position="356"/>
        <end position="383"/>
    </location>
</feature>
<dbReference type="Gene3D" id="3.40.50.300">
    <property type="entry name" value="P-loop containing nucleotide triphosphate hydrolases"/>
    <property type="match status" value="1"/>
</dbReference>
<dbReference type="GO" id="GO:0003341">
    <property type="term" value="P:cilium movement"/>
    <property type="evidence" value="ECO:0007669"/>
    <property type="project" value="TreeGrafter"/>
</dbReference>
<dbReference type="Proteomes" id="UP000187209">
    <property type="component" value="Unassembled WGS sequence"/>
</dbReference>
<feature type="compositionally biased region" description="Basic and acidic residues" evidence="7">
    <location>
        <begin position="1782"/>
        <end position="1800"/>
    </location>
</feature>
<name>A0A1R2BM21_9CILI</name>
<evidence type="ECO:0000256" key="1">
    <source>
        <dbReference type="ARBA" id="ARBA00004138"/>
    </source>
</evidence>
<keyword evidence="10" id="KW-1185">Reference proteome</keyword>
<dbReference type="Gene3D" id="2.60.40.10">
    <property type="entry name" value="Immunoglobulins"/>
    <property type="match status" value="25"/>
</dbReference>
<sequence length="4459" mass="504200">MLPNTVSQSGSVIKKSPSKLIEDQLSGKSLSDIHRKPEIIQFLNIADYSIYPNTNVPLDEPLFKPEPTVIQFYNYEPLDTKTFTLMLRNKDCVSRRVKIIPPDSRLFSLLKSKTDAPVETGTKVAPGMVTEFVIQFTPEAKVDYSYDLVVVTEREKFIVPIRCQGQRAMISFPDLVNFSICPVKHPTEKPVIIRNVGEKPTKWVLKIPPPFSAEKTEGFLEVGQVDQVILRFHPQESRNYDEEIILSYDTLEAYVKLMAEAQNDPNVYLSKTFIDLKKAYITLSSQDTFKIINKSEVPNEFEWRAFANEQEEQEKKNKLLLQLSQEEAEERMIIEENLEIEDEVESLDSDDSYDDMEMKSLKERKLQRALAALERKYANIRKAVEDDLMLFQDDIFKIEPQRGKIWPNSELEITVTFCPQSALHYTCTAYCNVTCSEERLQLTLEAIGIGPEAILSTTEYDIGDVFVNDNKDIPHIFIENQGAIEAKYSIIPSDTPFGSKFTFEHYEGILGTSEYNRKQPLRIKFCSDLMGEFSETFRIKLSGSSDELSLTLKGHVMPPSFKFDKEEINFGEVSYQFPYSEIVRIQNTSRVGFTYHIRVPGDAANLKKEFEIIPSSGFLKPREIHNIQIDFMPMTVKRYDMVLVVDVEGVGPDMHTLPIKAECSTPKVELIPSDTIDFGSVFLRHPYEYHLEMKNKSKLQAKFEMIPQDEQSTLVAAYTPDKEEGFIEPKSSGIIKITLIPQKAGHIRIPMHVKILGDNNGQPHMITLVAFCTGPIVSVMTPELDFGKVKVLEDYPLKVTLHNKSDIEAEYTAFTKNRNSCFRVVEKVGNLQPGEVRDITVICCADECMAFNEILHIVVKEGEDVDVVLKARGTGTTAYCESDLKVVDFGTIFTCRMHTKRFTIQNRGRKPQKLKWNRINQRGNLIPIVDPSKIQNTRIVSANTTGLSNSKDKDKQPENFVFTVNPVTVLLQPKTQITFEFSCNSTTAGNISENITCTSLVGNERKDRVVFECNLKGQFIDPFLQFTENTVFFKYVWQKGVPIEPLTKEIEITCVALLPANFLLKCTPPFSINRERFALEPGQSESLRVDFDPGHKYDKTSGQAVQKLQIIHTDHPQKDNIELIGEVCFPNLKMETTTVDFGCILNDTTKKVYMKMTNCSILDVIYDWNFIEEINMGEDAPESSDPINQLFDILPVKGKLSPGETETVEFSYHSGEGSRHTAIAVCSVEGGPDYEVILTGESSVVNYQLSRYSINFGDIPYNESSVQEFFIENIGKVPFEYSINLDTLQRPGILEVTPAQGKVGASEKAKISMKITPGVPDYLEEVIQVEIAHYDPILLKLNAKGIYPALLFHLPRPDDTKHADLLEQLREQKNIQQTSFESFMQTSKNESKTGRALKFDPVLVDLEADADRIEICEKLTKAIDKYYLKTRKKGQGEEKSLSSVMNEVQEKIIAAQWECNFGNMVLGKDKVRQIRLSNVGQLPVTYSFDMKQLKLNGITIEPTKIPKLLADESQVFVVKFQSNKKTMHFGPIKIVSNVEVKNGLNYQLVFKANLTTPDFNLSSEVIDFGRVLVGTLSTAKLRIENTREVACEWTYVSKHANNATIINKDSERFQVNPSFGLLQPGQKCVVDVVFTPIQEKAITYKLEFKITNNQNSKFLVVKGIGMSQNLEFIPNKVILGPVLPYSKEAWTLVEMRNPTDNPIEVYSLDFDNKYREEEEMLRNYEGFDTGIDENTVSQTDVAGTQRKDAKVLFMAPRKPGMPLWKEVVTMYEKKQKKMQQNVKDKEMEDKMKSENEDDRKAAEEYFKNKVPEVEETKMVEEKFPNFIPEGERHSVIVWGSPGKGKSFLAMSLAEKHGRALLSLNSIIDWHLQQSTQTGEEIQKFLLAQSEKKEKDLQEREKLKKARKKVEETPFDEKIYRYLPAELFEKAVSERIKSPDCNAGVVIDDLRCEYQPNLLNSADLLSKIFNTQNLQLLILNDSAEPGSQEPAEEGDLLVPKEPDAKELEQFLKEKEEITSMFTKLVVKSDMQEDQGVIEIGKRLLNELPTSNKKSKLIESTIEIVPAPVFPDPDSLPLPPPQVWQIVSKPRNRQKPPAITGFTLLTPINQEMKEGNEEPSKRMDLSEENLDRSKGRWIVESNSSMFILVKFFSIDIGSFDANMQFEIVGCNKHFNLTCSCVCQFPVINSDPRNVFMKRKKARPAAVPDCYVSKHYISQETKYEFGPLLIGKLADKKNLESVKKTNAENFRITNNGLYPINIEFALRSCIASDKKSAFIFEPESMKLAVDETREITVWAFPDGLGEFTDTLLALIEGNPKPVMFPMSCQGEKPIAEADPELIVFERILLKQKLTKSINIKNTGRIPLKWNLGGIDALPEEFSRDKTAGVLKPCETATVSITFTAIKQQKFHTKITLEVCDVEGIGIKQDPKVINIEAEAFDVKVNMNFGNEKGIIDFKDVRVFEEVQQNITLSNSGIYDVKYNFLIKKKIMRDMFSFTPSEGSLAQNQTQAITVTLKTDKEKRLDPAKDQSDIKLLILEGASGEKCEELPINVALNAVFSKYSIHPLRNINFGPLQYGDNRARNFEIRNDGIFDFDFNITELIDERQKMDKTQRKQSPKEEQKTKPKDPAPIKKPPVDPKKVTKGKEAMSSIDIGQFTICPSSGTVIVVSITFNAEGSKLYQKTLAINISNRDPTDNISGIPYDLAGESCIPGVNTFDFDMIFEEQTVIPSLALSHSQKMLSSKVFAQEENVFLFGTQISSKNHEGVCEKFKIMNCSKVPANVLFSVKPRTTSKSEGFGFEVSPQKVHILPHGYEYVKVTFKPTDMIAYGGIFEAVVDGGDPNPKTHKLSFELRGEGTLPTVSQQGAVLSDDGKSLVKFPRTKLTKCSKLPITLINGGLIPATVKFEMEPHKCFKFSDSMSATLMPKTITPFEIEFKPEEVQKYSHEVRMITLNNPYELQVFSLTGEGYQEDIMFEGLEEKEDEIFFGDCIVGQEKEMFFSLHNNCDNPVKFEWPERPNFVFHPSCGHLAPKTSKPIKLVFKADESQSHKALEFPCQTIQIIQGKEFEDWDNSMTDVRFVTQKQYEAIMKRKEEEEKRKKEEYEAAQKKGTVKKPVAAPPKKREDRKADLEEEDPDGDPTIEIQEIRREPNYQEVDKTQKQVILKVTAIADYIKYTCEYQEIRFASTLMFATRSFKFPLRNSSTIAMPYKFKICSATTGRLDAGPYSVAPREGVVQPGCDEVVTVKFSPSEVDNLNERLLVCSMTNLSPDLEPLVIELKGKSARPVCHFELPSSNYREKKAHDKLAIDSSYQILEFESMGTKVKNTKRFYVVNPTNQGYEFEWEPEEKEGTELALKQFKCLTTKGVILSGKKYEMVFEYTPEFVGTHETYWKFKIPTEKLTQNFLVVGMVLEPVVLLEKGMINFNQLLLGGKAVEAVNIINQEIIPFSYSIDKDSLKGDESSSEALTVTPMNGVIPPQGTFKLEITFKPRTDTKYNFNVVINVKRKARPLVLNVKGVGYIISHSVHYENAHSALLTEEPCNVNFGSLFINETQRRTVQIVNSGKFNFDFSWKKSNKVTFMSISPEQGTVRSGETTNVELKYLPQSEHDLKGSKIHLNVVSGPKYSFVLQGSSRKPGVHFGFNEKDFGPCFVLRTIMPKTEMLEIINYDNSAISIETTFEKLPHLDVQLAPGQVLLPTTPNDPDLEKKKLLVPIIFTPREVTNYSDIITFDINNVMKYQVTVKGEGVPVKLELGSREQENVDFGVVRVGAEKTKTVQLINKSKRSINLTLVDGSGVDELKKHAVFFTPDTEVALKPKQSLNIEITFKPKERLPPFTDQILTRFSNGETKKLFSISGACHGVELKLMEEVVSFGSVIMGSHQSKKIQLLNIGDVACAFQWDSSKYKESFTITPESGTIQANTEIYFEVTFHPKAASQEIRIPKVACNIQGSESLSVTLHGSSIIPPPESTKDLLFDPIVRETRVQKVQVKNPSAIKWRIQPSLSTTAEISKNYWTGPPFLEILPGATADYEIAYTPLTMTGDVNHQGTLFFPLPDGTALVFNLNGIAKPPKPIDSIVKEIKAKVPQILIMPVKNWLETTQRFEVKWELEGEQDPAILIRGANTIDAPGYSTKEYKLNFLTYKVGTTKFKVTFTNPITREYLYFNVEMKAMQQELQGTIELICPIREIVQKVIMVANPLSSPLEISKNMIVCDNDYVMIEPDWLEIPGKSESGIEVSFRPLIATEQQSKLMIKTPQLGEFNYVLILKGLPATSQRSLNFSTSLGTELVQAFRFTHFLKKQVQFAIKIERLLGSGPADFITDKPICDAPASNSWDGNELTLPIRFEPSNPGDSRALLTLSHVEAGEYTCTLNGMATAPMPQGPFKCIPGKGIGIEFRNPFYEPMEYSIRLDNPAFTISAKSPVKLDSKKSLSIQVVYKPQDGKPATGRMIVTTGDLQPWIYYLSGE</sequence>
<evidence type="ECO:0000256" key="4">
    <source>
        <dbReference type="ARBA" id="ARBA00023069"/>
    </source>
</evidence>
<comment type="subcellular location">
    <subcellularLocation>
        <location evidence="1">Cell projection</location>
        <location evidence="1">Cilium</location>
    </subcellularLocation>
    <subcellularLocation>
        <location evidence="2">Cytoplasm</location>
    </subcellularLocation>
</comment>
<dbReference type="Pfam" id="PF22544">
    <property type="entry name" value="HYDIN_VesB_CFA65-like_Ig"/>
    <property type="match status" value="6"/>
</dbReference>
<dbReference type="InterPro" id="IPR058536">
    <property type="entry name" value="Ig_CFAP65_4th"/>
</dbReference>
<dbReference type="InterPro" id="IPR027417">
    <property type="entry name" value="P-loop_NTPase"/>
</dbReference>
<keyword evidence="4" id="KW-0969">Cilium</keyword>
<keyword evidence="5" id="KW-0966">Cell projection</keyword>
<evidence type="ECO:0000256" key="2">
    <source>
        <dbReference type="ARBA" id="ARBA00004496"/>
    </source>
</evidence>
<gene>
    <name evidence="9" type="ORF">SteCoe_22505</name>
</gene>
<evidence type="ECO:0000259" key="8">
    <source>
        <dbReference type="PROSITE" id="PS50202"/>
    </source>
</evidence>